<feature type="transmembrane region" description="Helical" evidence="11">
    <location>
        <begin position="165"/>
        <end position="185"/>
    </location>
</feature>
<dbReference type="PROSITE" id="PS50109">
    <property type="entry name" value="HIS_KIN"/>
    <property type="match status" value="1"/>
</dbReference>
<evidence type="ECO:0000256" key="8">
    <source>
        <dbReference type="ARBA" id="ARBA00022989"/>
    </source>
</evidence>
<dbReference type="EC" id="2.7.13.3" evidence="3"/>
<dbReference type="SMART" id="SM00304">
    <property type="entry name" value="HAMP"/>
    <property type="match status" value="1"/>
</dbReference>
<comment type="subcellular location">
    <subcellularLocation>
        <location evidence="2">Cell membrane</location>
    </subcellularLocation>
</comment>
<evidence type="ECO:0000256" key="11">
    <source>
        <dbReference type="SAM" id="Phobius"/>
    </source>
</evidence>
<evidence type="ECO:0000259" key="13">
    <source>
        <dbReference type="PROSITE" id="PS50885"/>
    </source>
</evidence>
<dbReference type="RefSeq" id="WP_203951485.1">
    <property type="nucleotide sequence ID" value="NZ_BOOO01000004.1"/>
</dbReference>
<accession>A0A8J3X8E7</accession>
<dbReference type="Pfam" id="PF02518">
    <property type="entry name" value="HATPase_c"/>
    <property type="match status" value="1"/>
</dbReference>
<protein>
    <recommendedName>
        <fullName evidence="3">histidine kinase</fullName>
        <ecNumber evidence="3">2.7.13.3</ecNumber>
    </recommendedName>
</protein>
<dbReference type="PRINTS" id="PR00344">
    <property type="entry name" value="BCTRLSENSOR"/>
</dbReference>
<dbReference type="SUPFAM" id="SSF47384">
    <property type="entry name" value="Homodimeric domain of signal transducing histidine kinase"/>
    <property type="match status" value="1"/>
</dbReference>
<dbReference type="GO" id="GO:0000155">
    <property type="term" value="F:phosphorelay sensor kinase activity"/>
    <property type="evidence" value="ECO:0007669"/>
    <property type="project" value="InterPro"/>
</dbReference>
<evidence type="ECO:0000256" key="10">
    <source>
        <dbReference type="ARBA" id="ARBA00023136"/>
    </source>
</evidence>
<keyword evidence="8 11" id="KW-1133">Transmembrane helix</keyword>
<keyword evidence="6 11" id="KW-0812">Transmembrane</keyword>
<dbReference type="SMART" id="SM00387">
    <property type="entry name" value="HATPase_c"/>
    <property type="match status" value="1"/>
</dbReference>
<dbReference type="SMART" id="SM00388">
    <property type="entry name" value="HisKA"/>
    <property type="match status" value="1"/>
</dbReference>
<dbReference type="CDD" id="cd00082">
    <property type="entry name" value="HisKA"/>
    <property type="match status" value="1"/>
</dbReference>
<dbReference type="SUPFAM" id="SSF55874">
    <property type="entry name" value="ATPase domain of HSP90 chaperone/DNA topoisomerase II/histidine kinase"/>
    <property type="match status" value="1"/>
</dbReference>
<evidence type="ECO:0000313" key="14">
    <source>
        <dbReference type="EMBL" id="GII27408.1"/>
    </source>
</evidence>
<dbReference type="InterPro" id="IPR005467">
    <property type="entry name" value="His_kinase_dom"/>
</dbReference>
<organism evidence="14 15">
    <name type="scientific">Planotetraspora mira</name>
    <dbReference type="NCBI Taxonomy" id="58121"/>
    <lineage>
        <taxon>Bacteria</taxon>
        <taxon>Bacillati</taxon>
        <taxon>Actinomycetota</taxon>
        <taxon>Actinomycetes</taxon>
        <taxon>Streptosporangiales</taxon>
        <taxon>Streptosporangiaceae</taxon>
        <taxon>Planotetraspora</taxon>
    </lineage>
</organism>
<evidence type="ECO:0000313" key="15">
    <source>
        <dbReference type="Proteomes" id="UP000650628"/>
    </source>
</evidence>
<feature type="domain" description="Histidine kinase" evidence="12">
    <location>
        <begin position="257"/>
        <end position="464"/>
    </location>
</feature>
<dbReference type="PANTHER" id="PTHR45436:SF5">
    <property type="entry name" value="SENSOR HISTIDINE KINASE TRCS"/>
    <property type="match status" value="1"/>
</dbReference>
<proteinExistence type="predicted"/>
<dbReference type="Gene3D" id="6.10.340.10">
    <property type="match status" value="1"/>
</dbReference>
<comment type="catalytic activity">
    <reaction evidence="1">
        <text>ATP + protein L-histidine = ADP + protein N-phospho-L-histidine.</text>
        <dbReference type="EC" id="2.7.13.3"/>
    </reaction>
</comment>
<dbReference type="EMBL" id="BOOO01000004">
    <property type="protein sequence ID" value="GII27408.1"/>
    <property type="molecule type" value="Genomic_DNA"/>
</dbReference>
<gene>
    <name evidence="14" type="ORF">Pmi06nite_08500</name>
</gene>
<dbReference type="InterPro" id="IPR004358">
    <property type="entry name" value="Sig_transdc_His_kin-like_C"/>
</dbReference>
<keyword evidence="9" id="KW-0902">Two-component regulatory system</keyword>
<evidence type="ECO:0000256" key="3">
    <source>
        <dbReference type="ARBA" id="ARBA00012438"/>
    </source>
</evidence>
<dbReference type="InterPro" id="IPR003594">
    <property type="entry name" value="HATPase_dom"/>
</dbReference>
<reference evidence="14 15" key="1">
    <citation type="submission" date="2021-01" db="EMBL/GenBank/DDBJ databases">
        <title>Whole genome shotgun sequence of Planotetraspora mira NBRC 15435.</title>
        <authorList>
            <person name="Komaki H."/>
            <person name="Tamura T."/>
        </authorList>
    </citation>
    <scope>NUCLEOTIDE SEQUENCE [LARGE SCALE GENOMIC DNA]</scope>
    <source>
        <strain evidence="14 15">NBRC 15435</strain>
    </source>
</reference>
<sequence length="476" mass="51836">MRAISLPTPFAPPFPRSIRSRTALLITVLFVLLMVPACVQKELLTRQAERQTAWLAVQRQAVLTADSVRFGHLRNPVQPEVLGVDLIQVVSMRRRILAATTAARGLAPLTQVWPSSRNPRQDVRTCAQRRLGCLYVAAFRVDPAMGSAVVYAARRVPDGASLSMGGLLFVVQAAVLVTVATWAIWTVTGRLLSPIEAISTQLSTITADDLGRRVSEPRGMTEVARLAKTINGTLGRLEEAGGRAEQELTRQHRFAGDASHELRTPLAGLRVLLEEARLHPRQAERPLVIRDALSAVDRLQAITGDMLLLARVDAGAPAARELVDLPGLVGEEISRRHDRIPARLRLEPGVTVHASRVQMTRVLTNLLDNAQRHAAHVVQVEVRRDGRFAELSVSDDGSGVPEAERDRIFERFTRLDAARSRDRGGSGLGLAIARDVAHAHWGTLTVGNSPLGGARFVLRIPIDGSARPTTPGPRPV</sequence>
<keyword evidence="5" id="KW-0808">Transferase</keyword>
<dbReference type="InterPro" id="IPR050428">
    <property type="entry name" value="TCS_sensor_his_kinase"/>
</dbReference>
<keyword evidence="15" id="KW-1185">Reference proteome</keyword>
<evidence type="ECO:0000256" key="5">
    <source>
        <dbReference type="ARBA" id="ARBA00022679"/>
    </source>
</evidence>
<evidence type="ECO:0000256" key="4">
    <source>
        <dbReference type="ARBA" id="ARBA00022553"/>
    </source>
</evidence>
<evidence type="ECO:0000256" key="1">
    <source>
        <dbReference type="ARBA" id="ARBA00000085"/>
    </source>
</evidence>
<keyword evidence="4" id="KW-0597">Phosphoprotein</keyword>
<dbReference type="AlphaFoldDB" id="A0A8J3X8E7"/>
<comment type="caution">
    <text evidence="14">The sequence shown here is derived from an EMBL/GenBank/DDBJ whole genome shotgun (WGS) entry which is preliminary data.</text>
</comment>
<name>A0A8J3X8E7_9ACTN</name>
<dbReference type="PROSITE" id="PS50885">
    <property type="entry name" value="HAMP"/>
    <property type="match status" value="1"/>
</dbReference>
<evidence type="ECO:0000256" key="2">
    <source>
        <dbReference type="ARBA" id="ARBA00004236"/>
    </source>
</evidence>
<dbReference type="InterPro" id="IPR036890">
    <property type="entry name" value="HATPase_C_sf"/>
</dbReference>
<feature type="domain" description="HAMP" evidence="13">
    <location>
        <begin position="189"/>
        <end position="242"/>
    </location>
</feature>
<dbReference type="InterPro" id="IPR003661">
    <property type="entry name" value="HisK_dim/P_dom"/>
</dbReference>
<evidence type="ECO:0000259" key="12">
    <source>
        <dbReference type="PROSITE" id="PS50109"/>
    </source>
</evidence>
<dbReference type="InterPro" id="IPR003660">
    <property type="entry name" value="HAMP_dom"/>
</dbReference>
<evidence type="ECO:0000256" key="6">
    <source>
        <dbReference type="ARBA" id="ARBA00022692"/>
    </source>
</evidence>
<dbReference type="PANTHER" id="PTHR45436">
    <property type="entry name" value="SENSOR HISTIDINE KINASE YKOH"/>
    <property type="match status" value="1"/>
</dbReference>
<keyword evidence="7" id="KW-0418">Kinase</keyword>
<dbReference type="CDD" id="cd00075">
    <property type="entry name" value="HATPase"/>
    <property type="match status" value="1"/>
</dbReference>
<dbReference type="Gene3D" id="3.30.565.10">
    <property type="entry name" value="Histidine kinase-like ATPase, C-terminal domain"/>
    <property type="match status" value="1"/>
</dbReference>
<dbReference type="InterPro" id="IPR036097">
    <property type="entry name" value="HisK_dim/P_sf"/>
</dbReference>
<evidence type="ECO:0000256" key="9">
    <source>
        <dbReference type="ARBA" id="ARBA00023012"/>
    </source>
</evidence>
<dbReference type="GO" id="GO:0005886">
    <property type="term" value="C:plasma membrane"/>
    <property type="evidence" value="ECO:0007669"/>
    <property type="project" value="UniProtKB-SubCell"/>
</dbReference>
<dbReference type="Proteomes" id="UP000650628">
    <property type="component" value="Unassembled WGS sequence"/>
</dbReference>
<dbReference type="Pfam" id="PF00512">
    <property type="entry name" value="HisKA"/>
    <property type="match status" value="1"/>
</dbReference>
<dbReference type="Gene3D" id="1.10.287.130">
    <property type="match status" value="1"/>
</dbReference>
<keyword evidence="10 11" id="KW-0472">Membrane</keyword>
<evidence type="ECO:0000256" key="7">
    <source>
        <dbReference type="ARBA" id="ARBA00022777"/>
    </source>
</evidence>